<evidence type="ECO:0000259" key="14">
    <source>
        <dbReference type="PROSITE" id="PS50110"/>
    </source>
</evidence>
<dbReference type="InterPro" id="IPR039420">
    <property type="entry name" value="WalR-like"/>
</dbReference>
<feature type="domain" description="Response regulatory" evidence="14">
    <location>
        <begin position="3"/>
        <end position="116"/>
    </location>
</feature>
<evidence type="ECO:0000256" key="1">
    <source>
        <dbReference type="ARBA" id="ARBA00004496"/>
    </source>
</evidence>
<evidence type="ECO:0000256" key="12">
    <source>
        <dbReference type="PROSITE-ProRule" id="PRU00169"/>
    </source>
</evidence>
<keyword evidence="8" id="KW-0010">Activator</keyword>
<evidence type="ECO:0000256" key="6">
    <source>
        <dbReference type="ARBA" id="ARBA00023026"/>
    </source>
</evidence>
<evidence type="ECO:0000256" key="5">
    <source>
        <dbReference type="ARBA" id="ARBA00023015"/>
    </source>
</evidence>
<dbReference type="GO" id="GO:0032993">
    <property type="term" value="C:protein-DNA complex"/>
    <property type="evidence" value="ECO:0007669"/>
    <property type="project" value="TreeGrafter"/>
</dbReference>
<evidence type="ECO:0000313" key="17">
    <source>
        <dbReference type="Proteomes" id="UP000265541"/>
    </source>
</evidence>
<evidence type="ECO:0000256" key="2">
    <source>
        <dbReference type="ARBA" id="ARBA00022490"/>
    </source>
</evidence>
<evidence type="ECO:0000313" key="16">
    <source>
        <dbReference type="EMBL" id="RIP37383.1"/>
    </source>
</evidence>
<keyword evidence="7 13" id="KW-0238">DNA-binding</keyword>
<dbReference type="FunFam" id="1.10.10.10:FF:000018">
    <property type="entry name" value="DNA-binding response regulator ResD"/>
    <property type="match status" value="1"/>
</dbReference>
<dbReference type="InterPro" id="IPR001789">
    <property type="entry name" value="Sig_transdc_resp-reg_receiver"/>
</dbReference>
<dbReference type="Gene3D" id="3.40.50.2300">
    <property type="match status" value="1"/>
</dbReference>
<dbReference type="Gene3D" id="1.10.10.10">
    <property type="entry name" value="Winged helix-like DNA-binding domain superfamily/Winged helix DNA-binding domain"/>
    <property type="match status" value="1"/>
</dbReference>
<dbReference type="InterPro" id="IPR011006">
    <property type="entry name" value="CheY-like_superfamily"/>
</dbReference>
<evidence type="ECO:0000256" key="8">
    <source>
        <dbReference type="ARBA" id="ARBA00023159"/>
    </source>
</evidence>
<dbReference type="GO" id="GO:0000156">
    <property type="term" value="F:phosphorelay response regulator activity"/>
    <property type="evidence" value="ECO:0007669"/>
    <property type="project" value="TreeGrafter"/>
</dbReference>
<dbReference type="PROSITE" id="PS51755">
    <property type="entry name" value="OMPR_PHOB"/>
    <property type="match status" value="1"/>
</dbReference>
<dbReference type="AlphaFoldDB" id="A0A3A0VPS3"/>
<dbReference type="EMBL" id="QYJN01000001">
    <property type="protein sequence ID" value="RIP37383.1"/>
    <property type="molecule type" value="Genomic_DNA"/>
</dbReference>
<dbReference type="Pfam" id="PF00486">
    <property type="entry name" value="Trans_reg_C"/>
    <property type="match status" value="1"/>
</dbReference>
<dbReference type="RefSeq" id="WP_119484196.1">
    <property type="nucleotide sequence ID" value="NZ_QYJN01000001.1"/>
</dbReference>
<feature type="domain" description="OmpR/PhoB-type" evidence="15">
    <location>
        <begin position="124"/>
        <end position="222"/>
    </location>
</feature>
<gene>
    <name evidence="16" type="ORF">BUZ14_02175</name>
</gene>
<dbReference type="SMART" id="SM00448">
    <property type="entry name" value="REC"/>
    <property type="match status" value="1"/>
</dbReference>
<comment type="subcellular location">
    <subcellularLocation>
        <location evidence="1">Cytoplasm</location>
    </subcellularLocation>
</comment>
<dbReference type="PANTHER" id="PTHR48111">
    <property type="entry name" value="REGULATOR OF RPOS"/>
    <property type="match status" value="1"/>
</dbReference>
<dbReference type="InterPro" id="IPR001867">
    <property type="entry name" value="OmpR/PhoB-type_DNA-bd"/>
</dbReference>
<dbReference type="SUPFAM" id="SSF52172">
    <property type="entry name" value="CheY-like"/>
    <property type="match status" value="1"/>
</dbReference>
<dbReference type="InterPro" id="IPR036388">
    <property type="entry name" value="WH-like_DNA-bd_sf"/>
</dbReference>
<dbReference type="GO" id="GO:0006355">
    <property type="term" value="P:regulation of DNA-templated transcription"/>
    <property type="evidence" value="ECO:0007669"/>
    <property type="project" value="InterPro"/>
</dbReference>
<evidence type="ECO:0000256" key="13">
    <source>
        <dbReference type="PROSITE-ProRule" id="PRU01091"/>
    </source>
</evidence>
<evidence type="ECO:0000256" key="4">
    <source>
        <dbReference type="ARBA" id="ARBA00023012"/>
    </source>
</evidence>
<evidence type="ECO:0000256" key="7">
    <source>
        <dbReference type="ARBA" id="ARBA00023125"/>
    </source>
</evidence>
<keyword evidence="2" id="KW-0963">Cytoplasm</keyword>
<dbReference type="CDD" id="cd00383">
    <property type="entry name" value="trans_reg_C"/>
    <property type="match status" value="1"/>
</dbReference>
<dbReference type="Proteomes" id="UP000265541">
    <property type="component" value="Unassembled WGS sequence"/>
</dbReference>
<dbReference type="PANTHER" id="PTHR48111:SF49">
    <property type="entry name" value="HEME RESPONSE REGULATOR HSSR"/>
    <property type="match status" value="1"/>
</dbReference>
<organism evidence="16 17">
    <name type="scientific">Staphylococcus gallinarum</name>
    <dbReference type="NCBI Taxonomy" id="1293"/>
    <lineage>
        <taxon>Bacteria</taxon>
        <taxon>Bacillati</taxon>
        <taxon>Bacillota</taxon>
        <taxon>Bacilli</taxon>
        <taxon>Bacillales</taxon>
        <taxon>Staphylococcaceae</taxon>
        <taxon>Staphylococcus</taxon>
    </lineage>
</organism>
<proteinExistence type="predicted"/>
<reference evidence="16 17" key="1">
    <citation type="journal article" date="2016" name="Front. Microbiol.">
        <title>Comprehensive Phylogenetic Analysis of Bovine Non-aureus Staphylococci Species Based on Whole-Genome Sequencing.</title>
        <authorList>
            <person name="Naushad S."/>
            <person name="Barkema H.W."/>
            <person name="Luby C."/>
            <person name="Condas L.A."/>
            <person name="Nobrega D.B."/>
            <person name="Carson D.A."/>
            <person name="De Buck J."/>
        </authorList>
    </citation>
    <scope>NUCLEOTIDE SEQUENCE [LARGE SCALE GENOMIC DNA]</scope>
    <source>
        <strain evidence="16 17">SNUC 4781</strain>
    </source>
</reference>
<dbReference type="Pfam" id="PF00072">
    <property type="entry name" value="Response_reg"/>
    <property type="match status" value="1"/>
</dbReference>
<keyword evidence="3 12" id="KW-0597">Phosphoprotein</keyword>
<keyword evidence="4" id="KW-0902">Two-component regulatory system</keyword>
<comment type="function">
    <text evidence="10">Member of the two-component regulatory system HssS/HssR involved in intracellular heme homeostasis and tempering of staphylococcal virulence. Phosphorylated HssR binds to a direct repeat sequence within hrtAB promoter and activates the expression of hrtAB, an efflux pump, in response to extracellular heme, hemin, hemoglobin or blood.</text>
</comment>
<feature type="DNA-binding region" description="OmpR/PhoB-type" evidence="13">
    <location>
        <begin position="124"/>
        <end position="222"/>
    </location>
</feature>
<evidence type="ECO:0000256" key="9">
    <source>
        <dbReference type="ARBA" id="ARBA00023163"/>
    </source>
</evidence>
<dbReference type="SMART" id="SM00862">
    <property type="entry name" value="Trans_reg_C"/>
    <property type="match status" value="1"/>
</dbReference>
<evidence type="ECO:0000256" key="11">
    <source>
        <dbReference type="ARBA" id="ARBA00039976"/>
    </source>
</evidence>
<keyword evidence="9" id="KW-0804">Transcription</keyword>
<dbReference type="PROSITE" id="PS50110">
    <property type="entry name" value="RESPONSE_REGULATORY"/>
    <property type="match status" value="1"/>
</dbReference>
<keyword evidence="6" id="KW-0843">Virulence</keyword>
<dbReference type="GO" id="GO:0005829">
    <property type="term" value="C:cytosol"/>
    <property type="evidence" value="ECO:0007669"/>
    <property type="project" value="TreeGrafter"/>
</dbReference>
<evidence type="ECO:0000256" key="10">
    <source>
        <dbReference type="ARBA" id="ARBA00037471"/>
    </source>
</evidence>
<evidence type="ECO:0000256" key="3">
    <source>
        <dbReference type="ARBA" id="ARBA00022553"/>
    </source>
</evidence>
<feature type="modified residue" description="4-aspartylphosphate" evidence="12">
    <location>
        <position position="52"/>
    </location>
</feature>
<sequence>MPTCLIVDDDTQILNYVAKHVSNEGLNTTIHESAESALIYLEYSQVDIAIVDIMMNGMNGFELCQRLKEDYNLPVIMLTARDALSDKEQAYFTGTDDYVTKPFEVKELIFRIKAVLKRYNINAKNELTFGNLTLNQSHLEITDNSKTMYLPNKEFQLLFLLISHPKQVFLRDDLIEKIWGFDYEGDERTIDVHIKRLRKRLDKLETSVKIQTVRGLGYKVTNDV</sequence>
<dbReference type="GO" id="GO:0000976">
    <property type="term" value="F:transcription cis-regulatory region binding"/>
    <property type="evidence" value="ECO:0007669"/>
    <property type="project" value="TreeGrafter"/>
</dbReference>
<comment type="caution">
    <text evidence="16">The sequence shown here is derived from an EMBL/GenBank/DDBJ whole genome shotgun (WGS) entry which is preliminary data.</text>
</comment>
<name>A0A3A0VPS3_STAGA</name>
<dbReference type="CDD" id="cd17574">
    <property type="entry name" value="REC_OmpR"/>
    <property type="match status" value="1"/>
</dbReference>
<keyword evidence="5" id="KW-0805">Transcription regulation</keyword>
<dbReference type="OrthoDB" id="9790442at2"/>
<accession>A0A3A0VPS3</accession>
<evidence type="ECO:0000259" key="15">
    <source>
        <dbReference type="PROSITE" id="PS51755"/>
    </source>
</evidence>
<protein>
    <recommendedName>
        <fullName evidence="11">Heme response regulator HssR</fullName>
    </recommendedName>
</protein>